<dbReference type="RefSeq" id="WP_084291868.1">
    <property type="nucleotide sequence ID" value="NZ_FWYB01000019.1"/>
</dbReference>
<dbReference type="PANTHER" id="PTHR36848:SF2">
    <property type="entry name" value="SECRETED PROTEIN"/>
    <property type="match status" value="1"/>
</dbReference>
<dbReference type="AlphaFoldDB" id="A0A1W2F280"/>
<dbReference type="OrthoDB" id="9761519at2"/>
<protein>
    <recommendedName>
        <fullName evidence="3">Alpha-L-rhamnosidase</fullName>
    </recommendedName>
</protein>
<dbReference type="STRING" id="475255.SAMN04488101_11915"/>
<dbReference type="SUPFAM" id="SSF49785">
    <property type="entry name" value="Galactose-binding domain-like"/>
    <property type="match status" value="1"/>
</dbReference>
<dbReference type="NCBIfam" id="NF045579">
    <property type="entry name" value="rhamnoside_JR"/>
    <property type="match status" value="1"/>
</dbReference>
<sequence>MKRKTFLQQSAIFSVASLLMLKNNAFSKSVVNTLIDDTDDDLYQLFKNPSIGYRPFVRWWWNGNKVERTELARELKLLKEAGIGGVEINPISFPSNTDDMDIPSVDWLSNEWIDLLKFTLVEAKKLDMTCDLLAGTGFPYGAGFLADEECAQVVVVAVKKLTGPLKTEISLFDIFKEADPATLSPYTGRKMEILGLSIVPDPLTSMDQVKNITNEVVDEGVKIDLPKGKFAIYGLVKICGFMKVIQGAPGGTGPVLNHFNEKAVKKYLNKISGTIQNRIGPLAPDVRSFFVDSLEMEGANWTSDMMAEFQKRRGYDLYPYLPFILFRTGRMGNTIDLNYAVKISPEMEKMLNRMRYDFEYTKAELFRERFSNSFSQWCAENKIKSRAQAYGRGHFPLEGTFGMDIPECETWMKYGIGEEISDRDFTKYPWHLGRGNTMINKYVSSAAHLKGKKLISSEELTNTEMVFNESLELFKIAGDQSTISGVTHPIFHGFNYSPPDAAFPGWITYGGYFNEQNTMWPYFKHYTDYRARQSALLQQATFFADIAIMAPIGDMWGDFGAQMEPFPSRVTPAYQQLIWESIHQNGNACDYVSEQVIADADFKSGWMTYGSRKYHTLFLIEVKSILPQTAKKLYDFVKAGGRIFCIEAYPEQSLGWLNHEQKDLEVQEWVMKLKAYPAQFIFLPKPAANFSEWYQTVQAKYKITPYVKIANPNTFVTQVRYQTKNSDIFLFNNASAHLSIDLDATFLPEITAKKQAWIWDAASGERFKLDLKDRNFKIKLCPADAKIIVFNKDRNGKNWDPIPEITPNAISLKSVWKVAFMHMDGTVKNEEILELTDLKDLPDFTHFAGTVSYKTSITLSNPASLHYLDLGKVFGIAELIVNGENLGTQWYGRRAYAIRNLLKKGANSIEIKVTTVMVNYMKSLTENTIAQYWSNNKKKEQPLQSMGLAGPVNLYL</sequence>
<dbReference type="Proteomes" id="UP000192678">
    <property type="component" value="Unassembled WGS sequence"/>
</dbReference>
<dbReference type="EMBL" id="FWYB01000019">
    <property type="protein sequence ID" value="SMD16063.1"/>
    <property type="molecule type" value="Genomic_DNA"/>
</dbReference>
<dbReference type="Gene3D" id="2.60.120.260">
    <property type="entry name" value="Galactose-binding domain-like"/>
    <property type="match status" value="1"/>
</dbReference>
<gene>
    <name evidence="1" type="ORF">SAMN04488101_11915</name>
</gene>
<evidence type="ECO:0008006" key="3">
    <source>
        <dbReference type="Google" id="ProtNLM"/>
    </source>
</evidence>
<evidence type="ECO:0000313" key="1">
    <source>
        <dbReference type="EMBL" id="SMD16063.1"/>
    </source>
</evidence>
<reference evidence="1 2" key="1">
    <citation type="submission" date="2017-04" db="EMBL/GenBank/DDBJ databases">
        <authorList>
            <person name="Afonso C.L."/>
            <person name="Miller P.J."/>
            <person name="Scott M.A."/>
            <person name="Spackman E."/>
            <person name="Goraichik I."/>
            <person name="Dimitrov K.M."/>
            <person name="Suarez D.L."/>
            <person name="Swayne D.E."/>
        </authorList>
    </citation>
    <scope>NUCLEOTIDE SEQUENCE [LARGE SCALE GENOMIC DNA]</scope>
    <source>
        <strain evidence="1 2">DSM 19625</strain>
    </source>
</reference>
<dbReference type="Pfam" id="PF17132">
    <property type="entry name" value="Glyco_hydro_106"/>
    <property type="match status" value="1"/>
</dbReference>
<organism evidence="1 2">
    <name type="scientific">Pedobacter nyackensis</name>
    <dbReference type="NCBI Taxonomy" id="475255"/>
    <lineage>
        <taxon>Bacteria</taxon>
        <taxon>Pseudomonadati</taxon>
        <taxon>Bacteroidota</taxon>
        <taxon>Sphingobacteriia</taxon>
        <taxon>Sphingobacteriales</taxon>
        <taxon>Sphingobacteriaceae</taxon>
        <taxon>Pedobacter</taxon>
    </lineage>
</organism>
<keyword evidence="2" id="KW-1185">Reference proteome</keyword>
<proteinExistence type="predicted"/>
<dbReference type="InterPro" id="IPR008979">
    <property type="entry name" value="Galactose-bd-like_sf"/>
</dbReference>
<dbReference type="InterPro" id="IPR053161">
    <property type="entry name" value="Ulvan_degrading_GH"/>
</dbReference>
<dbReference type="PANTHER" id="PTHR36848">
    <property type="entry name" value="DNA-BINDING PROTEIN (PUTATIVE SECRETED PROTEIN)-RELATED"/>
    <property type="match status" value="1"/>
</dbReference>
<accession>A0A1W2F280</accession>
<name>A0A1W2F280_9SPHI</name>
<evidence type="ECO:0000313" key="2">
    <source>
        <dbReference type="Proteomes" id="UP000192678"/>
    </source>
</evidence>